<dbReference type="GO" id="GO:0005886">
    <property type="term" value="C:plasma membrane"/>
    <property type="evidence" value="ECO:0007669"/>
    <property type="project" value="TreeGrafter"/>
</dbReference>
<evidence type="ECO:0000256" key="1">
    <source>
        <dbReference type="ARBA" id="ARBA00004141"/>
    </source>
</evidence>
<feature type="compositionally biased region" description="Basic and acidic residues" evidence="10">
    <location>
        <begin position="339"/>
        <end position="348"/>
    </location>
</feature>
<dbReference type="InterPro" id="IPR001499">
    <property type="entry name" value="GPCR_STE3"/>
</dbReference>
<feature type="compositionally biased region" description="Low complexity" evidence="10">
    <location>
        <begin position="350"/>
        <end position="371"/>
    </location>
</feature>
<dbReference type="GO" id="GO:0004932">
    <property type="term" value="F:mating-type factor pheromone receptor activity"/>
    <property type="evidence" value="ECO:0007669"/>
    <property type="project" value="InterPro"/>
</dbReference>
<evidence type="ECO:0000313" key="14">
    <source>
        <dbReference type="Proteomes" id="UP000724874"/>
    </source>
</evidence>
<evidence type="ECO:0000256" key="8">
    <source>
        <dbReference type="ARBA" id="ARBA00023170"/>
    </source>
</evidence>
<evidence type="ECO:0000256" key="6">
    <source>
        <dbReference type="ARBA" id="ARBA00023040"/>
    </source>
</evidence>
<dbReference type="OrthoDB" id="2874149at2759"/>
<dbReference type="PANTHER" id="PTHR28097:SF1">
    <property type="entry name" value="PHEROMONE A FACTOR RECEPTOR"/>
    <property type="match status" value="1"/>
</dbReference>
<evidence type="ECO:0000256" key="3">
    <source>
        <dbReference type="ARBA" id="ARBA00022507"/>
    </source>
</evidence>
<feature type="transmembrane region" description="Helical" evidence="11">
    <location>
        <begin position="262"/>
        <end position="280"/>
    </location>
</feature>
<feature type="transmembrane region" description="Helical" evidence="11">
    <location>
        <begin position="150"/>
        <end position="174"/>
    </location>
</feature>
<reference evidence="13" key="1">
    <citation type="submission" date="2020-11" db="EMBL/GenBank/DDBJ databases">
        <authorList>
            <consortium name="DOE Joint Genome Institute"/>
            <person name="Ahrendt S."/>
            <person name="Riley R."/>
            <person name="Andreopoulos W."/>
            <person name="LaButti K."/>
            <person name="Pangilinan J."/>
            <person name="Ruiz-duenas F.J."/>
            <person name="Barrasa J.M."/>
            <person name="Sanchez-Garcia M."/>
            <person name="Camarero S."/>
            <person name="Miyauchi S."/>
            <person name="Serrano A."/>
            <person name="Linde D."/>
            <person name="Babiker R."/>
            <person name="Drula E."/>
            <person name="Ayuso-Fernandez I."/>
            <person name="Pacheco R."/>
            <person name="Padilla G."/>
            <person name="Ferreira P."/>
            <person name="Barriuso J."/>
            <person name="Kellner H."/>
            <person name="Castanera R."/>
            <person name="Alfaro M."/>
            <person name="Ramirez L."/>
            <person name="Pisabarro A.G."/>
            <person name="Kuo A."/>
            <person name="Tritt A."/>
            <person name="Lipzen A."/>
            <person name="He G."/>
            <person name="Yan M."/>
            <person name="Ng V."/>
            <person name="Cullen D."/>
            <person name="Martin F."/>
            <person name="Rosso M.-N."/>
            <person name="Henrissat B."/>
            <person name="Hibbett D."/>
            <person name="Martinez A.T."/>
            <person name="Grigoriev I.V."/>
        </authorList>
    </citation>
    <scope>NUCLEOTIDE SEQUENCE</scope>
    <source>
        <strain evidence="13">AH 44721</strain>
    </source>
</reference>
<feature type="transmembrane region" description="Helical" evidence="11">
    <location>
        <begin position="70"/>
        <end position="89"/>
    </location>
</feature>
<evidence type="ECO:0000256" key="9">
    <source>
        <dbReference type="ARBA" id="ARBA00023224"/>
    </source>
</evidence>
<keyword evidence="14" id="KW-1185">Reference proteome</keyword>
<accession>A0A9P5NGZ6</accession>
<feature type="compositionally biased region" description="Pro residues" evidence="10">
    <location>
        <begin position="403"/>
        <end position="429"/>
    </location>
</feature>
<keyword evidence="5 11" id="KW-1133">Transmembrane helix</keyword>
<feature type="chain" id="PRO_5040505668" evidence="12">
    <location>
        <begin position="18"/>
        <end position="570"/>
    </location>
</feature>
<proteinExistence type="inferred from homology"/>
<comment type="similarity">
    <text evidence="2">Belongs to the G-protein coupled receptor 4 family.</text>
</comment>
<dbReference type="Proteomes" id="UP000724874">
    <property type="component" value="Unassembled WGS sequence"/>
</dbReference>
<dbReference type="PRINTS" id="PR00899">
    <property type="entry name" value="GPCRSTE3"/>
</dbReference>
<evidence type="ECO:0000256" key="11">
    <source>
        <dbReference type="SAM" id="Phobius"/>
    </source>
</evidence>
<feature type="region of interest" description="Disordered" evidence="10">
    <location>
        <begin position="398"/>
        <end position="429"/>
    </location>
</feature>
<dbReference type="AlphaFoldDB" id="A0A9P5NGZ6"/>
<keyword evidence="3" id="KW-0589">Pheromone response</keyword>
<feature type="region of interest" description="Disordered" evidence="10">
    <location>
        <begin position="461"/>
        <end position="487"/>
    </location>
</feature>
<gene>
    <name evidence="13" type="ORF">CPB84DRAFT_1732669</name>
</gene>
<keyword evidence="12" id="KW-0732">Signal</keyword>
<evidence type="ECO:0000256" key="10">
    <source>
        <dbReference type="SAM" id="MobiDB-lite"/>
    </source>
</evidence>
<feature type="region of interest" description="Disordered" evidence="10">
    <location>
        <begin position="337"/>
        <end position="372"/>
    </location>
</feature>
<sequence>MAVTLAVLCLVCVGLLAVFVPIQRVRTNIPNLALVLWLLAYNAIHAVDTIVWAGTVDIHIPVWCDIVTKLMLAANVALPGALLCIATQLELVTSSRTIPTNKKVLRNRMIFEFTICYVVPLLYMLLHFVAQDRRFDLLENYGCFPSVHPSTLAFLIVWIPPLAMSGTALVVYGISIHNIGILRGTYLTGHLEARSTMNSSMFYRRLITGMVITGTLILISLSSLFSVHSFQSWTSWKDVHSSMAKIEVLKSSDDITSILFSWWAYFAVSCLYIFLSLLIGEETRDIYRWLAKHLKSKEHLRTLILPLHISKKWDISPEMMARPSPEGQLGPLTVGLKSGWDDRWDNRPVPKGSNRSTKSSSSCPSPTSVKESVMDEDLEFMTSTLSYLRSPSAKSLGIATPLQVPPPVKTPPPRTAFEIPPKPSSPPPLPKPILKTPQNVPVDVEPSINSVFDVAWPIPPSSPTRSLSRSCFSSGSRSPSHSPASSAEEVDAYPLYPAVTPVHPRSRPFEDSCISFHVASVPSSPGPPIKKTIPKRPSLQNLRRTWSKERLEQGHDSVEVIHMTIVQETA</sequence>
<protein>
    <submittedName>
        <fullName evidence="13">Pheromone A receptor-domain-containing protein</fullName>
    </submittedName>
</protein>
<evidence type="ECO:0000256" key="5">
    <source>
        <dbReference type="ARBA" id="ARBA00022989"/>
    </source>
</evidence>
<dbReference type="GO" id="GO:0000750">
    <property type="term" value="P:pheromone-dependent signal transduction involved in conjugation with cellular fusion"/>
    <property type="evidence" value="ECO:0007669"/>
    <property type="project" value="TreeGrafter"/>
</dbReference>
<keyword evidence="8 13" id="KW-0675">Receptor</keyword>
<comment type="subcellular location">
    <subcellularLocation>
        <location evidence="1">Membrane</location>
        <topology evidence="1">Multi-pass membrane protein</topology>
    </subcellularLocation>
</comment>
<dbReference type="PANTHER" id="PTHR28097">
    <property type="entry name" value="PHEROMONE A FACTOR RECEPTOR"/>
    <property type="match status" value="1"/>
</dbReference>
<keyword evidence="7 11" id="KW-0472">Membrane</keyword>
<feature type="transmembrane region" description="Helical" evidence="11">
    <location>
        <begin position="110"/>
        <end position="130"/>
    </location>
</feature>
<dbReference type="Pfam" id="PF02076">
    <property type="entry name" value="STE3"/>
    <property type="match status" value="1"/>
</dbReference>
<evidence type="ECO:0000256" key="12">
    <source>
        <dbReference type="SAM" id="SignalP"/>
    </source>
</evidence>
<feature type="compositionally biased region" description="Low complexity" evidence="10">
    <location>
        <begin position="463"/>
        <end position="486"/>
    </location>
</feature>
<feature type="transmembrane region" description="Helical" evidence="11">
    <location>
        <begin position="206"/>
        <end position="227"/>
    </location>
</feature>
<evidence type="ECO:0000313" key="13">
    <source>
        <dbReference type="EMBL" id="KAF8890815.1"/>
    </source>
</evidence>
<evidence type="ECO:0000256" key="4">
    <source>
        <dbReference type="ARBA" id="ARBA00022692"/>
    </source>
</evidence>
<dbReference type="EMBL" id="JADNYJ010000074">
    <property type="protein sequence ID" value="KAF8890815.1"/>
    <property type="molecule type" value="Genomic_DNA"/>
</dbReference>
<keyword evidence="9" id="KW-0807">Transducer</keyword>
<keyword evidence="4 11" id="KW-0812">Transmembrane</keyword>
<evidence type="ECO:0000256" key="7">
    <source>
        <dbReference type="ARBA" id="ARBA00023136"/>
    </source>
</evidence>
<evidence type="ECO:0000256" key="2">
    <source>
        <dbReference type="ARBA" id="ARBA00011085"/>
    </source>
</evidence>
<organism evidence="13 14">
    <name type="scientific">Gymnopilus junonius</name>
    <name type="common">Spectacular rustgill mushroom</name>
    <name type="synonym">Gymnopilus spectabilis subsp. junonius</name>
    <dbReference type="NCBI Taxonomy" id="109634"/>
    <lineage>
        <taxon>Eukaryota</taxon>
        <taxon>Fungi</taxon>
        <taxon>Dikarya</taxon>
        <taxon>Basidiomycota</taxon>
        <taxon>Agaricomycotina</taxon>
        <taxon>Agaricomycetes</taxon>
        <taxon>Agaricomycetidae</taxon>
        <taxon>Agaricales</taxon>
        <taxon>Agaricineae</taxon>
        <taxon>Hymenogastraceae</taxon>
        <taxon>Gymnopilus</taxon>
    </lineage>
</organism>
<feature type="signal peptide" evidence="12">
    <location>
        <begin position="1"/>
        <end position="17"/>
    </location>
</feature>
<name>A0A9P5NGZ6_GYMJU</name>
<comment type="caution">
    <text evidence="13">The sequence shown here is derived from an EMBL/GenBank/DDBJ whole genome shotgun (WGS) entry which is preliminary data.</text>
</comment>
<keyword evidence="6" id="KW-0297">G-protein coupled receptor</keyword>